<dbReference type="AlphaFoldDB" id="A0AAT9GMR6"/>
<organism evidence="3">
    <name type="scientific">Sulfurisphaera javensis</name>
    <dbReference type="NCBI Taxonomy" id="2049879"/>
    <lineage>
        <taxon>Archaea</taxon>
        <taxon>Thermoproteota</taxon>
        <taxon>Thermoprotei</taxon>
        <taxon>Sulfolobales</taxon>
        <taxon>Sulfolobaceae</taxon>
        <taxon>Sulfurisphaera</taxon>
    </lineage>
</organism>
<proteinExistence type="predicted"/>
<dbReference type="PANTHER" id="PTHR46401:SF2">
    <property type="entry name" value="GLYCOSYLTRANSFERASE WBBK-RELATED"/>
    <property type="match status" value="1"/>
</dbReference>
<dbReference type="GO" id="GO:0016757">
    <property type="term" value="F:glycosyltransferase activity"/>
    <property type="evidence" value="ECO:0007669"/>
    <property type="project" value="InterPro"/>
</dbReference>
<dbReference type="CDD" id="cd03801">
    <property type="entry name" value="GT4_PimA-like"/>
    <property type="match status" value="1"/>
</dbReference>
<keyword evidence="1" id="KW-0808">Transferase</keyword>
<feature type="domain" description="Glycosyl transferase family 1" evidence="2">
    <location>
        <begin position="230"/>
        <end position="323"/>
    </location>
</feature>
<dbReference type="PANTHER" id="PTHR46401">
    <property type="entry name" value="GLYCOSYLTRANSFERASE WBBK-RELATED"/>
    <property type="match status" value="1"/>
</dbReference>
<gene>
    <name evidence="3" type="ORF">SJAV_01240</name>
</gene>
<dbReference type="InterPro" id="IPR001296">
    <property type="entry name" value="Glyco_trans_1"/>
</dbReference>
<dbReference type="SUPFAM" id="SSF53756">
    <property type="entry name" value="UDP-Glycosyltransferase/glycogen phosphorylase"/>
    <property type="match status" value="1"/>
</dbReference>
<dbReference type="Pfam" id="PF00534">
    <property type="entry name" value="Glycos_transf_1"/>
    <property type="match status" value="1"/>
</dbReference>
<evidence type="ECO:0000256" key="1">
    <source>
        <dbReference type="ARBA" id="ARBA00022679"/>
    </source>
</evidence>
<sequence>MNIVLRILWKGGVTRVALEEAKLIPAKLIVYRREKTNYDLSNVDLQVLFEGKPKWIYTFLTSIYAKQRGSEATVDLDRIINAKDLIKGPSLFHDQFAGLTGYLRKKSYGEDYAVYIHETSLDNQGVKWTFPKMLEKKILKESKIIITNSYWNKKIMEEHGFSSEVVYPGCYPKDKINVERENIVLTVSLWDKGRKPEIYGEIAKRIKGKIIMAGSWVDDTLMNEFKRKYPEVMVTGPLPEGDLQKLYDRASVFIRFGYHEKGPGLGVLEAMASGMPVIVNDGLGSKELIKDNGFVVKDWTEAVDKINEILNDDNLRREFSKNSWEIAKSLHWKNHAEKVKELMSKLE</sequence>
<evidence type="ECO:0000313" key="3">
    <source>
        <dbReference type="EMBL" id="BFH72180.1"/>
    </source>
</evidence>
<dbReference type="GeneID" id="92353057"/>
<dbReference type="Gene3D" id="3.40.50.2000">
    <property type="entry name" value="Glycogen Phosphorylase B"/>
    <property type="match status" value="2"/>
</dbReference>
<dbReference type="KEGG" id="sjv:SJAV_01240"/>
<reference evidence="3" key="1">
    <citation type="submission" date="2024-03" db="EMBL/GenBank/DDBJ databases">
        <title>Complete genome sequence of Sulfurisphaera javensis strain KD-1.</title>
        <authorList>
            <person name="Sakai H."/>
            <person name="Nur N."/>
            <person name="Suwanto A."/>
            <person name="Kurosawa N."/>
        </authorList>
    </citation>
    <scope>NUCLEOTIDE SEQUENCE</scope>
    <source>
        <strain evidence="3">KD-1</strain>
    </source>
</reference>
<evidence type="ECO:0000259" key="2">
    <source>
        <dbReference type="Pfam" id="PF00534"/>
    </source>
</evidence>
<dbReference type="RefSeq" id="WP_369610427.1">
    <property type="nucleotide sequence ID" value="NZ_AP031322.1"/>
</dbReference>
<dbReference type="EMBL" id="AP031322">
    <property type="protein sequence ID" value="BFH72180.1"/>
    <property type="molecule type" value="Genomic_DNA"/>
</dbReference>
<name>A0AAT9GMR6_9CREN</name>
<accession>A0AAT9GMR6</accession>
<protein>
    <submittedName>
        <fullName evidence="3">Glycosyltransferase family 4 protein</fullName>
    </submittedName>
</protein>